<dbReference type="RefSeq" id="XP_019038360.1">
    <property type="nucleotide sequence ID" value="XM_019183591.1"/>
</dbReference>
<evidence type="ECO:0000256" key="2">
    <source>
        <dbReference type="ARBA" id="ARBA00022574"/>
    </source>
</evidence>
<dbReference type="InterPro" id="IPR036322">
    <property type="entry name" value="WD40_repeat_dom_sf"/>
</dbReference>
<dbReference type="AlphaFoldDB" id="A0A1E3P1D8"/>
<accession>A0A1E3P1D8</accession>
<dbReference type="InterPro" id="IPR001680">
    <property type="entry name" value="WD40_rpt"/>
</dbReference>
<protein>
    <submittedName>
        <fullName evidence="6">Uncharacterized protein</fullName>
    </submittedName>
</protein>
<name>A0A1E3P1D8_WICAA</name>
<evidence type="ECO:0000256" key="1">
    <source>
        <dbReference type="ARBA" id="ARBA00004123"/>
    </source>
</evidence>
<dbReference type="Pfam" id="PF00400">
    <property type="entry name" value="WD40"/>
    <property type="match status" value="1"/>
</dbReference>
<dbReference type="SUPFAM" id="SSF50978">
    <property type="entry name" value="WD40 repeat-like"/>
    <property type="match status" value="1"/>
</dbReference>
<dbReference type="GeneID" id="30200837"/>
<dbReference type="OrthoDB" id="361494at2759"/>
<dbReference type="InterPro" id="IPR019775">
    <property type="entry name" value="WD40_repeat_CS"/>
</dbReference>
<keyword evidence="3" id="KW-0677">Repeat</keyword>
<dbReference type="InterPro" id="IPR015943">
    <property type="entry name" value="WD40/YVTN_repeat-like_dom_sf"/>
</dbReference>
<reference evidence="6 7" key="1">
    <citation type="journal article" date="2016" name="Proc. Natl. Acad. Sci. U.S.A.">
        <title>Comparative genomics of biotechnologically important yeasts.</title>
        <authorList>
            <person name="Riley R."/>
            <person name="Haridas S."/>
            <person name="Wolfe K.H."/>
            <person name="Lopes M.R."/>
            <person name="Hittinger C.T."/>
            <person name="Goeker M."/>
            <person name="Salamov A.A."/>
            <person name="Wisecaver J.H."/>
            <person name="Long T.M."/>
            <person name="Calvey C.H."/>
            <person name="Aerts A.L."/>
            <person name="Barry K.W."/>
            <person name="Choi C."/>
            <person name="Clum A."/>
            <person name="Coughlan A.Y."/>
            <person name="Deshpande S."/>
            <person name="Douglass A.P."/>
            <person name="Hanson S.J."/>
            <person name="Klenk H.-P."/>
            <person name="LaButti K.M."/>
            <person name="Lapidus A."/>
            <person name="Lindquist E.A."/>
            <person name="Lipzen A.M."/>
            <person name="Meier-Kolthoff J.P."/>
            <person name="Ohm R.A."/>
            <person name="Otillar R.P."/>
            <person name="Pangilinan J.L."/>
            <person name="Peng Y."/>
            <person name="Rokas A."/>
            <person name="Rosa C.A."/>
            <person name="Scheuner C."/>
            <person name="Sibirny A.A."/>
            <person name="Slot J.C."/>
            <person name="Stielow J.B."/>
            <person name="Sun H."/>
            <person name="Kurtzman C.P."/>
            <person name="Blackwell M."/>
            <person name="Grigoriev I.V."/>
            <person name="Jeffries T.W."/>
        </authorList>
    </citation>
    <scope>NUCLEOTIDE SEQUENCE [LARGE SCALE GENOMIC DNA]</scope>
    <source>
        <strain evidence="7">ATCC 58044 / CBS 1984 / NCYC 433 / NRRL Y-366-8</strain>
    </source>
</reference>
<dbReference type="SMART" id="SM00320">
    <property type="entry name" value="WD40"/>
    <property type="match status" value="3"/>
</dbReference>
<evidence type="ECO:0000256" key="3">
    <source>
        <dbReference type="ARBA" id="ARBA00022737"/>
    </source>
</evidence>
<dbReference type="PROSITE" id="PS50294">
    <property type="entry name" value="WD_REPEATS_REGION"/>
    <property type="match status" value="1"/>
</dbReference>
<dbReference type="PROSITE" id="PS50082">
    <property type="entry name" value="WD_REPEATS_2"/>
    <property type="match status" value="2"/>
</dbReference>
<sequence>MDYYKPPVLFRQNAIKKARSDPGFYLQKNNSSEKWLLKDNVQNDILNKTCSLNKIKIASNYWRIPDDDFYLTAVSVNQQNPEQIAIASGKNESNLFIYDMNFDQDVLTHQQTVSLPNIESMEWLDYDKEESSILTGHKNGVAHMVSIPESNSNESARILKRFNHKKHFTNDKYRNSSIKNLDIPNWNKNSFLSLCNENIFLWDLNHRSDLPILKNQHLGIRNFDSSLSNNGIVALCGEFGIALNDLRAPINTPSIFTPKDSANMGFSNNIKWAPYDSNILAASHVDGVVRLWDIRAQSSFAKLKGHNDLVTSIEWSEESSSDLYTGSRDGNIIHWDLDFDEDLSNCCLNEGLDSINFHKNQFLTDDYDIYNIVNQRQCGTLIPAAKDSIIGLTSTNGNILSIDGSSYLGVHRKRGIDSFRVEEGTSAMIIDDMLNEIPFKRQVSNSGSCTLTDSSDEESIFEQSIQVDSAPSTVNNSPVHVKTRSITKLLNNSDHSVNTLVGSPIAEATSGKILKAQRSTSGSTINDDDQGVCKDFTYEKVLPLNRKLAEIINMERTQQMQYV</sequence>
<evidence type="ECO:0000256" key="4">
    <source>
        <dbReference type="ARBA" id="ARBA00023242"/>
    </source>
</evidence>
<dbReference type="STRING" id="683960.A0A1E3P1D8"/>
<keyword evidence="7" id="KW-1185">Reference proteome</keyword>
<dbReference type="PANTHER" id="PTHR22652:SF0">
    <property type="entry name" value="NUCLEOPORIN NUP43"/>
    <property type="match status" value="1"/>
</dbReference>
<evidence type="ECO:0000313" key="6">
    <source>
        <dbReference type="EMBL" id="ODQ59153.1"/>
    </source>
</evidence>
<comment type="subcellular location">
    <subcellularLocation>
        <location evidence="1">Nucleus</location>
    </subcellularLocation>
</comment>
<gene>
    <name evidence="6" type="ORF">WICANDRAFT_63649</name>
</gene>
<keyword evidence="4" id="KW-0539">Nucleus</keyword>
<keyword evidence="2 5" id="KW-0853">WD repeat</keyword>
<organism evidence="6 7">
    <name type="scientific">Wickerhamomyces anomalus (strain ATCC 58044 / CBS 1984 / NCYC 433 / NRRL Y-366-8)</name>
    <name type="common">Yeast</name>
    <name type="synonym">Hansenula anomala</name>
    <dbReference type="NCBI Taxonomy" id="683960"/>
    <lineage>
        <taxon>Eukaryota</taxon>
        <taxon>Fungi</taxon>
        <taxon>Dikarya</taxon>
        <taxon>Ascomycota</taxon>
        <taxon>Saccharomycotina</taxon>
        <taxon>Saccharomycetes</taxon>
        <taxon>Phaffomycetales</taxon>
        <taxon>Wickerhamomycetaceae</taxon>
        <taxon>Wickerhamomyces</taxon>
    </lineage>
</organism>
<dbReference type="Proteomes" id="UP000094112">
    <property type="component" value="Unassembled WGS sequence"/>
</dbReference>
<feature type="repeat" description="WD" evidence="5">
    <location>
        <begin position="276"/>
        <end position="302"/>
    </location>
</feature>
<dbReference type="GO" id="GO:0031080">
    <property type="term" value="C:nuclear pore outer ring"/>
    <property type="evidence" value="ECO:0007669"/>
    <property type="project" value="TreeGrafter"/>
</dbReference>
<dbReference type="Gene3D" id="2.130.10.10">
    <property type="entry name" value="YVTN repeat-like/Quinoprotein amine dehydrogenase"/>
    <property type="match status" value="1"/>
</dbReference>
<dbReference type="PROSITE" id="PS00678">
    <property type="entry name" value="WD_REPEATS_1"/>
    <property type="match status" value="1"/>
</dbReference>
<proteinExistence type="predicted"/>
<dbReference type="PANTHER" id="PTHR22652">
    <property type="entry name" value="NUCLEOPORIN NUP43"/>
    <property type="match status" value="1"/>
</dbReference>
<dbReference type="EMBL" id="KV454211">
    <property type="protein sequence ID" value="ODQ59153.1"/>
    <property type="molecule type" value="Genomic_DNA"/>
</dbReference>
<feature type="repeat" description="WD" evidence="5">
    <location>
        <begin position="303"/>
        <end position="345"/>
    </location>
</feature>
<evidence type="ECO:0000256" key="5">
    <source>
        <dbReference type="PROSITE-ProRule" id="PRU00221"/>
    </source>
</evidence>
<evidence type="ECO:0000313" key="7">
    <source>
        <dbReference type="Proteomes" id="UP000094112"/>
    </source>
</evidence>